<evidence type="ECO:0000256" key="3">
    <source>
        <dbReference type="ARBA" id="ARBA00004721"/>
    </source>
</evidence>
<dbReference type="Gene3D" id="1.20.120.1780">
    <property type="entry name" value="UbiA prenyltransferase"/>
    <property type="match status" value="1"/>
</dbReference>
<feature type="transmembrane region" description="Helical" evidence="9">
    <location>
        <begin position="206"/>
        <end position="224"/>
    </location>
</feature>
<dbReference type="InterPro" id="IPR039653">
    <property type="entry name" value="Prenyltransferase"/>
</dbReference>
<feature type="transmembrane region" description="Helical" evidence="9">
    <location>
        <begin position="309"/>
        <end position="326"/>
    </location>
</feature>
<evidence type="ECO:0000256" key="8">
    <source>
        <dbReference type="ARBA" id="ARBA00023136"/>
    </source>
</evidence>
<feature type="transmembrane region" description="Helical" evidence="9">
    <location>
        <begin position="117"/>
        <end position="136"/>
    </location>
</feature>
<evidence type="ECO:0000256" key="4">
    <source>
        <dbReference type="ARBA" id="ARBA00005985"/>
    </source>
</evidence>
<comment type="subcellular location">
    <subcellularLocation>
        <location evidence="2">Membrane</location>
        <topology evidence="2">Multi-pass membrane protein</topology>
    </subcellularLocation>
</comment>
<dbReference type="InterPro" id="IPR044878">
    <property type="entry name" value="UbiA_sf"/>
</dbReference>
<dbReference type="Proteomes" id="UP001390339">
    <property type="component" value="Unassembled WGS sequence"/>
</dbReference>
<feature type="transmembrane region" description="Helical" evidence="9">
    <location>
        <begin position="271"/>
        <end position="289"/>
    </location>
</feature>
<feature type="transmembrane region" description="Helical" evidence="9">
    <location>
        <begin position="244"/>
        <end position="264"/>
    </location>
</feature>
<reference evidence="10 11" key="1">
    <citation type="journal article" date="2024" name="IMA Fungus">
        <title>Apiospora arundinis, a panoply of carbohydrate-active enzymes and secondary metabolites.</title>
        <authorList>
            <person name="Sorensen T."/>
            <person name="Petersen C."/>
            <person name="Muurmann A.T."/>
            <person name="Christiansen J.V."/>
            <person name="Brundto M.L."/>
            <person name="Overgaard C.K."/>
            <person name="Boysen A.T."/>
            <person name="Wollenberg R.D."/>
            <person name="Larsen T.O."/>
            <person name="Sorensen J.L."/>
            <person name="Nielsen K.L."/>
            <person name="Sondergaard T.E."/>
        </authorList>
    </citation>
    <scope>NUCLEOTIDE SEQUENCE [LARGE SCALE GENOMIC DNA]</scope>
    <source>
        <strain evidence="10 11">AAU 773</strain>
    </source>
</reference>
<dbReference type="EMBL" id="JAPCWZ010000002">
    <property type="protein sequence ID" value="KAK8876910.1"/>
    <property type="molecule type" value="Genomic_DNA"/>
</dbReference>
<feature type="transmembrane region" description="Helical" evidence="9">
    <location>
        <begin position="37"/>
        <end position="55"/>
    </location>
</feature>
<dbReference type="PROSITE" id="PS00943">
    <property type="entry name" value="UBIA"/>
    <property type="match status" value="1"/>
</dbReference>
<comment type="similarity">
    <text evidence="4">Belongs to the UbiA prenyltransferase family.</text>
</comment>
<keyword evidence="6 9" id="KW-0812">Transmembrane</keyword>
<keyword evidence="8 9" id="KW-0472">Membrane</keyword>
<evidence type="ECO:0000256" key="5">
    <source>
        <dbReference type="ARBA" id="ARBA00022679"/>
    </source>
</evidence>
<keyword evidence="11" id="KW-1185">Reference proteome</keyword>
<keyword evidence="7 9" id="KW-1133">Transmembrane helix</keyword>
<evidence type="ECO:0000256" key="6">
    <source>
        <dbReference type="ARBA" id="ARBA00022692"/>
    </source>
</evidence>
<dbReference type="CDD" id="cd13959">
    <property type="entry name" value="PT_UbiA_COQ2"/>
    <property type="match status" value="1"/>
</dbReference>
<dbReference type="Pfam" id="PF01040">
    <property type="entry name" value="UbiA"/>
    <property type="match status" value="1"/>
</dbReference>
<dbReference type="PANTHER" id="PTHR11048">
    <property type="entry name" value="PRENYLTRANSFERASES"/>
    <property type="match status" value="1"/>
</dbReference>
<comment type="cofactor">
    <cofactor evidence="1">
        <name>Mg(2+)</name>
        <dbReference type="ChEBI" id="CHEBI:18420"/>
    </cofactor>
</comment>
<name>A0ABR2JHZ9_9PEZI</name>
<dbReference type="InterPro" id="IPR030470">
    <property type="entry name" value="UbiA_prenylTrfase_CS"/>
</dbReference>
<dbReference type="PANTHER" id="PTHR11048:SF28">
    <property type="entry name" value="4-HYDROXYBENZOATE POLYPRENYLTRANSFERASE, MITOCHONDRIAL"/>
    <property type="match status" value="1"/>
</dbReference>
<gene>
    <name evidence="10" type="ORF">PGQ11_001856</name>
</gene>
<evidence type="ECO:0000313" key="11">
    <source>
        <dbReference type="Proteomes" id="UP001390339"/>
    </source>
</evidence>
<evidence type="ECO:0000313" key="10">
    <source>
        <dbReference type="EMBL" id="KAK8876910.1"/>
    </source>
</evidence>
<organism evidence="10 11">
    <name type="scientific">Apiospora arundinis</name>
    <dbReference type="NCBI Taxonomy" id="335852"/>
    <lineage>
        <taxon>Eukaryota</taxon>
        <taxon>Fungi</taxon>
        <taxon>Dikarya</taxon>
        <taxon>Ascomycota</taxon>
        <taxon>Pezizomycotina</taxon>
        <taxon>Sordariomycetes</taxon>
        <taxon>Xylariomycetidae</taxon>
        <taxon>Amphisphaeriales</taxon>
        <taxon>Apiosporaceae</taxon>
        <taxon>Apiospora</taxon>
    </lineage>
</organism>
<sequence length="327" mass="36967">MASVAKARSPKSTQSTQSNSLVYDLLVLSRFTKYNPLFTIFAGAFSCLLAGSTLVGNGSDVTLTWVFRQTALCLSACYSFCGAGMVWNDWIDRDIDANVARTKDRPLASGRVTTTQAMLWMFFQMAVSWWLLHFMLDGKDVNNHMLPVVIGSFLYPFGKRPICSKFYFYPQYILGFTIAWPAVPGRTAIFHGQETFAESVQACMPLLNMVFFWTIFLNTAYSYQDVVDDRKMGVNSFYNVLGKHVHLLLCLLLVPVAVCVPMYLNQFHSTWLWVSWAGVWALSLLRQITRFDEKNPASGGSLHVDNFLLGGWTVVACTIELLMRYYS</sequence>
<dbReference type="InterPro" id="IPR000537">
    <property type="entry name" value="UbiA_prenyltransferase"/>
</dbReference>
<evidence type="ECO:0000256" key="7">
    <source>
        <dbReference type="ARBA" id="ARBA00022989"/>
    </source>
</evidence>
<evidence type="ECO:0000256" key="1">
    <source>
        <dbReference type="ARBA" id="ARBA00001946"/>
    </source>
</evidence>
<proteinExistence type="inferred from homology"/>
<protein>
    <submittedName>
        <fullName evidence="10">UbiA prenyltransferase</fullName>
    </submittedName>
</protein>
<dbReference type="Gene3D" id="1.10.357.140">
    <property type="entry name" value="UbiA prenyltransferase"/>
    <property type="match status" value="1"/>
</dbReference>
<accession>A0ABR2JHZ9</accession>
<comment type="pathway">
    <text evidence="3">Secondary metabolite biosynthesis; terpenoid biosynthesis.</text>
</comment>
<evidence type="ECO:0000256" key="2">
    <source>
        <dbReference type="ARBA" id="ARBA00004141"/>
    </source>
</evidence>
<keyword evidence="5" id="KW-0808">Transferase</keyword>
<evidence type="ECO:0000256" key="9">
    <source>
        <dbReference type="SAM" id="Phobius"/>
    </source>
</evidence>
<comment type="caution">
    <text evidence="10">The sequence shown here is derived from an EMBL/GenBank/DDBJ whole genome shotgun (WGS) entry which is preliminary data.</text>
</comment>